<dbReference type="Pfam" id="PF13374">
    <property type="entry name" value="TPR_10"/>
    <property type="match status" value="1"/>
</dbReference>
<reference evidence="2" key="1">
    <citation type="journal article" date="2014" name="Int. J. Syst. Evol. Microbiol.">
        <title>Complete genome of a new Firmicutes species belonging to the dominant human colonic microbiota ('Ruminococcus bicirculans') reveals two chromosomes and a selective capacity to utilize plant glucans.</title>
        <authorList>
            <consortium name="NISC Comparative Sequencing Program"/>
            <person name="Wegmann U."/>
            <person name="Louis P."/>
            <person name="Goesmann A."/>
            <person name="Henrissat B."/>
            <person name="Duncan S.H."/>
            <person name="Flint H.J."/>
        </authorList>
    </citation>
    <scope>NUCLEOTIDE SEQUENCE</scope>
    <source>
        <strain evidence="2">JCM 10667</strain>
    </source>
</reference>
<reference evidence="3 4" key="3">
    <citation type="submission" date="2020-08" db="EMBL/GenBank/DDBJ databases">
        <title>Sequencing the genomes of 1000 actinobacteria strains.</title>
        <authorList>
            <person name="Klenk H.-P."/>
        </authorList>
    </citation>
    <scope>NUCLEOTIDE SEQUENCE [LARGE SCALE GENOMIC DNA]</scope>
    <source>
        <strain evidence="3 4">DSM 44772</strain>
    </source>
</reference>
<dbReference type="EMBL" id="BAAAHD010000033">
    <property type="protein sequence ID" value="GAA0571812.1"/>
    <property type="molecule type" value="Genomic_DNA"/>
</dbReference>
<evidence type="ECO:0000313" key="5">
    <source>
        <dbReference type="Proteomes" id="UP001501427"/>
    </source>
</evidence>
<dbReference type="Proteomes" id="UP000549343">
    <property type="component" value="Unassembled WGS sequence"/>
</dbReference>
<keyword evidence="5" id="KW-1185">Reference proteome</keyword>
<dbReference type="Gene3D" id="1.25.40.10">
    <property type="entry name" value="Tetratricopeptide repeat domain"/>
    <property type="match status" value="1"/>
</dbReference>
<dbReference type="SUPFAM" id="SSF48452">
    <property type="entry name" value="TPR-like"/>
    <property type="match status" value="1"/>
</dbReference>
<evidence type="ECO:0000313" key="2">
    <source>
        <dbReference type="EMBL" id="GAA0571812.1"/>
    </source>
</evidence>
<comment type="caution">
    <text evidence="3">The sequence shown here is derived from an EMBL/GenBank/DDBJ whole genome shotgun (WGS) entry which is preliminary data.</text>
</comment>
<evidence type="ECO:0000256" key="1">
    <source>
        <dbReference type="PROSITE-ProRule" id="PRU00339"/>
    </source>
</evidence>
<dbReference type="InterPro" id="IPR019734">
    <property type="entry name" value="TPR_rpt"/>
</dbReference>
<dbReference type="RefSeq" id="WP_184881217.1">
    <property type="nucleotide sequence ID" value="NZ_BAAAHD010000033.1"/>
</dbReference>
<evidence type="ECO:0000313" key="3">
    <source>
        <dbReference type="EMBL" id="MBB4773240.1"/>
    </source>
</evidence>
<dbReference type="InterPro" id="IPR011990">
    <property type="entry name" value="TPR-like_helical_dom_sf"/>
</dbReference>
<keyword evidence="1" id="KW-0802">TPR repeat</keyword>
<gene>
    <name evidence="3" type="ORF">F4557_001658</name>
    <name evidence="2" type="ORF">GCM10009546_38160</name>
</gene>
<reference evidence="5" key="2">
    <citation type="journal article" date="2019" name="Int. J. Syst. Evol. Microbiol.">
        <title>The Global Catalogue of Microorganisms (GCM) 10K type strain sequencing project: providing services to taxonomists for standard genome sequencing and annotation.</title>
        <authorList>
            <consortium name="The Broad Institute Genomics Platform"/>
            <consortium name="The Broad Institute Genome Sequencing Center for Infectious Disease"/>
            <person name="Wu L."/>
            <person name="Ma J."/>
        </authorList>
    </citation>
    <scope>NUCLEOTIDE SEQUENCE [LARGE SCALE GENOMIC DNA]</scope>
    <source>
        <strain evidence="5">JCM 10667</strain>
    </source>
</reference>
<dbReference type="PANTHER" id="PTHR47691">
    <property type="entry name" value="REGULATOR-RELATED"/>
    <property type="match status" value="1"/>
</dbReference>
<dbReference type="EMBL" id="JACHMV010000001">
    <property type="protein sequence ID" value="MBB4773240.1"/>
    <property type="molecule type" value="Genomic_DNA"/>
</dbReference>
<evidence type="ECO:0000313" key="4">
    <source>
        <dbReference type="Proteomes" id="UP000549343"/>
    </source>
</evidence>
<feature type="repeat" description="TPR" evidence="1">
    <location>
        <begin position="188"/>
        <end position="221"/>
    </location>
</feature>
<sequence>MRANIEDSYGELAPAAARLLRLLGLHPGGGIGPGAAAALADVPESRARELLDVLAARGLVTETGGRFRLPDPVRAFARERAHLEDAEAGRETALRRVLDHHLAAGEGELEGAGTALLEQERWTEAACVLEEKLHRAERDGDRHEILLVRHDLARALIRAGDTGRAIELLGPLPEEFAALSVPDQAARADALEDLGEAYLRAGRPVAATNFFGQALEIHRGESAVERQADIFVRLAAAARDRGDKAAENAALDRAAELYESVLSPKAAELAERRAAR</sequence>
<dbReference type="PROSITE" id="PS50005">
    <property type="entry name" value="TPR"/>
    <property type="match status" value="1"/>
</dbReference>
<dbReference type="Proteomes" id="UP001501427">
    <property type="component" value="Unassembled WGS sequence"/>
</dbReference>
<dbReference type="AlphaFoldDB" id="A0A7W7MWW3"/>
<reference evidence="2" key="4">
    <citation type="submission" date="2023-12" db="EMBL/GenBank/DDBJ databases">
        <authorList>
            <person name="Sun Q."/>
            <person name="Inoue M."/>
        </authorList>
    </citation>
    <scope>NUCLEOTIDE SEQUENCE</scope>
    <source>
        <strain evidence="2">JCM 10667</strain>
    </source>
</reference>
<organism evidence="3 4">
    <name type="scientific">Actinomadura livida</name>
    <dbReference type="NCBI Taxonomy" id="79909"/>
    <lineage>
        <taxon>Bacteria</taxon>
        <taxon>Bacillati</taxon>
        <taxon>Actinomycetota</taxon>
        <taxon>Actinomycetes</taxon>
        <taxon>Streptosporangiales</taxon>
        <taxon>Thermomonosporaceae</taxon>
        <taxon>Actinomadura</taxon>
    </lineage>
</organism>
<protein>
    <submittedName>
        <fullName evidence="3">Tetratricopeptide (TPR) repeat protein</fullName>
    </submittedName>
</protein>
<name>A0A7W7MWW3_9ACTN</name>
<dbReference type="PANTHER" id="PTHR47691:SF3">
    <property type="entry name" value="HTH-TYPE TRANSCRIPTIONAL REGULATOR RV0890C-RELATED"/>
    <property type="match status" value="1"/>
</dbReference>
<proteinExistence type="predicted"/>
<accession>A0A7W7MWW3</accession>